<dbReference type="AlphaFoldDB" id="A0A9P0CWM0"/>
<evidence type="ECO:0000313" key="3">
    <source>
        <dbReference type="EMBL" id="CAH1105626.1"/>
    </source>
</evidence>
<dbReference type="GO" id="GO:0044782">
    <property type="term" value="P:cilium organization"/>
    <property type="evidence" value="ECO:0007669"/>
    <property type="project" value="TreeGrafter"/>
</dbReference>
<keyword evidence="4" id="KW-1185">Reference proteome</keyword>
<sequence>MSKLYHANQFETAFIPSMIGNYEVPRYFCDMPKTRINGTEIISNNRGYILPGGPRPKDHTIGGHFIGTWHMPKHLNRKTCNMLNGSDVARQKLIECREKAKLTAQQIKAIAERKARKEERELIKLLKMKQKRIEKILKEGGQLCPIHDIHVTYI</sequence>
<reference evidence="3" key="1">
    <citation type="submission" date="2022-01" db="EMBL/GenBank/DDBJ databases">
        <authorList>
            <person name="King R."/>
        </authorList>
    </citation>
    <scope>NUCLEOTIDE SEQUENCE</scope>
</reference>
<dbReference type="Pfam" id="PF22611">
    <property type="entry name" value="CFAP126"/>
    <property type="match status" value="1"/>
</dbReference>
<protein>
    <recommendedName>
        <fullName evidence="2">Cilia- and flagella-associated protein 126</fullName>
    </recommendedName>
</protein>
<dbReference type="InterPro" id="IPR038797">
    <property type="entry name" value="Fltp"/>
</dbReference>
<dbReference type="GO" id="GO:0036064">
    <property type="term" value="C:ciliary basal body"/>
    <property type="evidence" value="ECO:0007669"/>
    <property type="project" value="TreeGrafter"/>
</dbReference>
<dbReference type="EMBL" id="OV651814">
    <property type="protein sequence ID" value="CAH1105626.1"/>
    <property type="molecule type" value="Genomic_DNA"/>
</dbReference>
<dbReference type="OrthoDB" id="521617at2759"/>
<comment type="similarity">
    <text evidence="1">Belongs to the Flattop family.</text>
</comment>
<organism evidence="3 4">
    <name type="scientific">Psylliodes chrysocephalus</name>
    <dbReference type="NCBI Taxonomy" id="3402493"/>
    <lineage>
        <taxon>Eukaryota</taxon>
        <taxon>Metazoa</taxon>
        <taxon>Ecdysozoa</taxon>
        <taxon>Arthropoda</taxon>
        <taxon>Hexapoda</taxon>
        <taxon>Insecta</taxon>
        <taxon>Pterygota</taxon>
        <taxon>Neoptera</taxon>
        <taxon>Endopterygota</taxon>
        <taxon>Coleoptera</taxon>
        <taxon>Polyphaga</taxon>
        <taxon>Cucujiformia</taxon>
        <taxon>Chrysomeloidea</taxon>
        <taxon>Chrysomelidae</taxon>
        <taxon>Galerucinae</taxon>
        <taxon>Alticini</taxon>
        <taxon>Psylliodes</taxon>
    </lineage>
</organism>
<evidence type="ECO:0000256" key="2">
    <source>
        <dbReference type="ARBA" id="ARBA00033306"/>
    </source>
</evidence>
<proteinExistence type="inferred from homology"/>
<evidence type="ECO:0000256" key="1">
    <source>
        <dbReference type="ARBA" id="ARBA00009887"/>
    </source>
</evidence>
<dbReference type="PANTHER" id="PTHR34639">
    <property type="entry name" value="PROTEIN FLATTOP"/>
    <property type="match status" value="1"/>
</dbReference>
<dbReference type="Proteomes" id="UP001153636">
    <property type="component" value="Chromosome 2"/>
</dbReference>
<gene>
    <name evidence="3" type="ORF">PSYICH_LOCUS7786</name>
</gene>
<dbReference type="PANTHER" id="PTHR34639:SF1">
    <property type="entry name" value="PROTEIN FLATTOP"/>
    <property type="match status" value="1"/>
</dbReference>
<evidence type="ECO:0000313" key="4">
    <source>
        <dbReference type="Proteomes" id="UP001153636"/>
    </source>
</evidence>
<dbReference type="CDD" id="cd23705">
    <property type="entry name" value="Flattop"/>
    <property type="match status" value="1"/>
</dbReference>
<accession>A0A9P0CWM0</accession>
<name>A0A9P0CWM0_9CUCU</name>